<proteinExistence type="predicted"/>
<accession>A0A554S8S6</accession>
<feature type="domain" description="Lipoprotein LpqB N-terminal" evidence="3">
    <location>
        <begin position="48"/>
        <end position="167"/>
    </location>
</feature>
<dbReference type="Gene3D" id="2.120.10.30">
    <property type="entry name" value="TolB, C-terminal domain"/>
    <property type="match status" value="1"/>
</dbReference>
<evidence type="ECO:0000259" key="3">
    <source>
        <dbReference type="Pfam" id="PF25976"/>
    </source>
</evidence>
<dbReference type="RefSeq" id="WP_143913347.1">
    <property type="nucleotide sequence ID" value="NZ_VLNT01000007.1"/>
</dbReference>
<dbReference type="Pfam" id="PF10646">
    <property type="entry name" value="Germane"/>
    <property type="match status" value="1"/>
</dbReference>
<name>A0A554S8S6_9ACTN</name>
<evidence type="ECO:0000313" key="5">
    <source>
        <dbReference type="Proteomes" id="UP000316988"/>
    </source>
</evidence>
<feature type="signal peptide" evidence="1">
    <location>
        <begin position="1"/>
        <end position="20"/>
    </location>
</feature>
<keyword evidence="1" id="KW-0732">Signal</keyword>
<dbReference type="InterPro" id="IPR019606">
    <property type="entry name" value="GerMN"/>
</dbReference>
<dbReference type="EMBL" id="VLNT01000007">
    <property type="protein sequence ID" value="TSD62750.1"/>
    <property type="molecule type" value="Genomic_DNA"/>
</dbReference>
<dbReference type="InterPro" id="IPR011042">
    <property type="entry name" value="6-blade_b-propeller_TolB-like"/>
</dbReference>
<dbReference type="Pfam" id="PF25976">
    <property type="entry name" value="LpqB_N"/>
    <property type="match status" value="1"/>
</dbReference>
<dbReference type="InterPro" id="IPR059026">
    <property type="entry name" value="LpqB_N"/>
</dbReference>
<dbReference type="OrthoDB" id="3226781at2"/>
<evidence type="ECO:0008006" key="6">
    <source>
        <dbReference type="Google" id="ProtNLM"/>
    </source>
</evidence>
<evidence type="ECO:0000259" key="2">
    <source>
        <dbReference type="Pfam" id="PF10646"/>
    </source>
</evidence>
<dbReference type="SUPFAM" id="SSF50956">
    <property type="entry name" value="Thermostable phytase (3-phytase)"/>
    <property type="match status" value="1"/>
</dbReference>
<gene>
    <name evidence="4" type="ORF">FNM00_10240</name>
</gene>
<sequence>MSRRRLVVVLLGMVLTAGCAGIPRTGPVHEVEGDQGLRESTARYIPAGPAPGGTPEQIVSGYLEAMLAYPVSYATASEFLTSEAADGWRPSERTVVYSEPRLSESRAGTEGTAVVASSWKSVADLDRRGHFAAGEGRADFEWHLILEDGEWRITDPPSGTLVTQRYFEDYFRPFDIYFLDGSGTRVVPDPVFRVVGDQLATGLLTSLAQGPDDTIAAEVQSRVPGVERTRRSVPIDSDRVAEVEFTIGLRDLSTEERAQLGAQLAWTLSGAPRVGAVRIVGSDGALAIGGEVRQSTGGFSDYAPAAGDPRVAVVTDGRLRRVDADSQRAIAGVSDIGDAVAVAATSELGAVVDPGRTTMRILGAGEPRTIASEEGFLSPVIDRDGRVWAADAAGVRLVTDDEVEDVAAPDWPPDTTSFAVSPDGARYAVTVGTGGGARVLVGAVVEEEGTRLGAPEPVAMAGVSQMRSIQWVAGTRLAMLADGAAGEQVYSVRIDGSGLTPSLPGLPTLLPRIEPVALATSTDSDPRVYVLDEGGDVRVLTPRGWTKVPVEEVVAIG</sequence>
<feature type="domain" description="GerMN" evidence="2">
    <location>
        <begin position="176"/>
        <end position="279"/>
    </location>
</feature>
<protein>
    <recommendedName>
        <fullName evidence="6">GerMN domain-containing protein</fullName>
    </recommendedName>
</protein>
<evidence type="ECO:0000256" key="1">
    <source>
        <dbReference type="SAM" id="SignalP"/>
    </source>
</evidence>
<reference evidence="4 5" key="1">
    <citation type="submission" date="2019-07" db="EMBL/GenBank/DDBJ databases">
        <authorList>
            <person name="Zhao L.H."/>
        </authorList>
    </citation>
    <scope>NUCLEOTIDE SEQUENCE [LARGE SCALE GENOMIC DNA]</scope>
    <source>
        <strain evidence="4 5">Co35</strain>
    </source>
</reference>
<dbReference type="AlphaFoldDB" id="A0A554S8S6"/>
<dbReference type="Proteomes" id="UP000316988">
    <property type="component" value="Unassembled WGS sequence"/>
</dbReference>
<organism evidence="4 5">
    <name type="scientific">Aeromicrobium piscarium</name>
    <dbReference type="NCBI Taxonomy" id="2590901"/>
    <lineage>
        <taxon>Bacteria</taxon>
        <taxon>Bacillati</taxon>
        <taxon>Actinomycetota</taxon>
        <taxon>Actinomycetes</taxon>
        <taxon>Propionibacteriales</taxon>
        <taxon>Nocardioidaceae</taxon>
        <taxon>Aeromicrobium</taxon>
    </lineage>
</organism>
<feature type="chain" id="PRO_5022048087" description="GerMN domain-containing protein" evidence="1">
    <location>
        <begin position="21"/>
        <end position="557"/>
    </location>
</feature>
<evidence type="ECO:0000313" key="4">
    <source>
        <dbReference type="EMBL" id="TSD62750.1"/>
    </source>
</evidence>
<comment type="caution">
    <text evidence="4">The sequence shown here is derived from an EMBL/GenBank/DDBJ whole genome shotgun (WGS) entry which is preliminary data.</text>
</comment>
<dbReference type="PROSITE" id="PS51257">
    <property type="entry name" value="PROKAR_LIPOPROTEIN"/>
    <property type="match status" value="1"/>
</dbReference>
<keyword evidence="5" id="KW-1185">Reference proteome</keyword>